<sequence length="284" mass="29888">MNKIVGMMAAVGVSLVMASTVLAAAGKVAYTVHNMSSTNPGGLNRYIKSDTETQICIFCHTPHNARPAVPLWNKVMPSQAFNMYTSSSTLSPAASAVTAPGPESLLCLSCHDGRTAINVLHNSRNPAAQSVGTDKVVSLDGFAYNDPNVPANGTEGIGVGIGISMGTLGFIGSYSPNIGKTSSDDYYGGNLMDDHPISFSYTDAQGDKPAKLNSLADVGSKSGYAIRFFGPERRLECSSCHDPHVAYQADRMGTPGLTEGDPKLRPFLVMSNEGSALCFACHNK</sequence>
<gene>
    <name evidence="2" type="ORF">KI810_04410</name>
</gene>
<protein>
    <submittedName>
        <fullName evidence="2">Cytochrome C</fullName>
    </submittedName>
</protein>
<evidence type="ECO:0000313" key="2">
    <source>
        <dbReference type="EMBL" id="MBT0652287.1"/>
    </source>
</evidence>
<keyword evidence="3" id="KW-1185">Reference proteome</keyword>
<comment type="caution">
    <text evidence="2">The sequence shown here is derived from an EMBL/GenBank/DDBJ whole genome shotgun (WGS) entry which is preliminary data.</text>
</comment>
<dbReference type="SUPFAM" id="SSF48695">
    <property type="entry name" value="Multiheme cytochromes"/>
    <property type="match status" value="1"/>
</dbReference>
<keyword evidence="1" id="KW-0732">Signal</keyword>
<feature type="chain" id="PRO_5046739322" evidence="1">
    <location>
        <begin position="24"/>
        <end position="284"/>
    </location>
</feature>
<organism evidence="2 3">
    <name type="scientific">Geomobilimonas luticola</name>
    <dbReference type="NCBI Taxonomy" id="1114878"/>
    <lineage>
        <taxon>Bacteria</taxon>
        <taxon>Pseudomonadati</taxon>
        <taxon>Thermodesulfobacteriota</taxon>
        <taxon>Desulfuromonadia</taxon>
        <taxon>Geobacterales</taxon>
        <taxon>Geobacteraceae</taxon>
        <taxon>Geomobilimonas</taxon>
    </lineage>
</organism>
<proteinExistence type="predicted"/>
<dbReference type="InterPro" id="IPR036280">
    <property type="entry name" value="Multihaem_cyt_sf"/>
</dbReference>
<dbReference type="Proteomes" id="UP000756860">
    <property type="component" value="Unassembled WGS sequence"/>
</dbReference>
<evidence type="ECO:0000256" key="1">
    <source>
        <dbReference type="SAM" id="SignalP"/>
    </source>
</evidence>
<reference evidence="2 3" key="1">
    <citation type="submission" date="2021-05" db="EMBL/GenBank/DDBJ databases">
        <title>The draft genome of Geobacter luticola JCM 17780.</title>
        <authorList>
            <person name="Xu Z."/>
            <person name="Masuda Y."/>
            <person name="Itoh H."/>
            <person name="Senoo K."/>
        </authorList>
    </citation>
    <scope>NUCLEOTIDE SEQUENCE [LARGE SCALE GENOMIC DNA]</scope>
    <source>
        <strain evidence="2 3">JCM 17780</strain>
    </source>
</reference>
<name>A0ABS5SE38_9BACT</name>
<dbReference type="EMBL" id="JAHCVK010000001">
    <property type="protein sequence ID" value="MBT0652287.1"/>
    <property type="molecule type" value="Genomic_DNA"/>
</dbReference>
<accession>A0ABS5SE38</accession>
<evidence type="ECO:0000313" key="3">
    <source>
        <dbReference type="Proteomes" id="UP000756860"/>
    </source>
</evidence>
<feature type="signal peptide" evidence="1">
    <location>
        <begin position="1"/>
        <end position="23"/>
    </location>
</feature>
<dbReference type="RefSeq" id="WP_214174238.1">
    <property type="nucleotide sequence ID" value="NZ_JAHCVK010000001.1"/>
</dbReference>